<gene>
    <name evidence="1" type="ORF">C3B51_22740</name>
</gene>
<sequence length="168" mass="18234">MNQAGESIREIYAAFEVGTNPVSAEADGYDVVMEYGDGSKVVRSGGSRAWRNNNPGNLRNTRFSINRGSIGEAGGFAVFPTDEAGRAALVDLLNTRTYQRLTINEAINRYAPSIENNTRNYQTLIQRFTGLSGQTQMSTLSSTQINGVANAIGRVEGWTVGNVSDRSF</sequence>
<proteinExistence type="predicted"/>
<dbReference type="AlphaFoldDB" id="A0A4Q7DZ36"/>
<dbReference type="Proteomes" id="UP000292345">
    <property type="component" value="Unassembled WGS sequence"/>
</dbReference>
<evidence type="ECO:0000313" key="2">
    <source>
        <dbReference type="Proteomes" id="UP000292345"/>
    </source>
</evidence>
<evidence type="ECO:0000313" key="1">
    <source>
        <dbReference type="EMBL" id="RZM71264.1"/>
    </source>
</evidence>
<comment type="caution">
    <text evidence="1">The sequence shown here is derived from an EMBL/GenBank/DDBJ whole genome shotgun (WGS) entry which is preliminary data.</text>
</comment>
<dbReference type="EMBL" id="PPUZ01000120">
    <property type="protein sequence ID" value="RZM71264.1"/>
    <property type="molecule type" value="Genomic_DNA"/>
</dbReference>
<protein>
    <submittedName>
        <fullName evidence="1">Uncharacterized protein</fullName>
    </submittedName>
</protein>
<organism evidence="1 2">
    <name type="scientific">Pseudoalteromonas rubra</name>
    <dbReference type="NCBI Taxonomy" id="43658"/>
    <lineage>
        <taxon>Bacteria</taxon>
        <taxon>Pseudomonadati</taxon>
        <taxon>Pseudomonadota</taxon>
        <taxon>Gammaproteobacteria</taxon>
        <taxon>Alteromonadales</taxon>
        <taxon>Pseudoalteromonadaceae</taxon>
        <taxon>Pseudoalteromonas</taxon>
    </lineage>
</organism>
<reference evidence="1 2" key="1">
    <citation type="submission" date="2018-01" db="EMBL/GenBank/DDBJ databases">
        <title>Co-occurrence of chitin degradation, pigmentation and bioactivity in marine Pseudoalteromonas.</title>
        <authorList>
            <person name="Paulsen S."/>
            <person name="Gram L."/>
            <person name="Machado H."/>
        </authorList>
    </citation>
    <scope>NUCLEOTIDE SEQUENCE [LARGE SCALE GENOMIC DNA]</scope>
    <source>
        <strain evidence="1 2">S1946</strain>
    </source>
</reference>
<accession>A0A4Q7DZ36</accession>
<name>A0A4Q7DZ36_9GAMM</name>